<dbReference type="InterPro" id="IPR050109">
    <property type="entry name" value="HTH-type_TetR-like_transc_reg"/>
</dbReference>
<dbReference type="Proteomes" id="UP000469011">
    <property type="component" value="Unassembled WGS sequence"/>
</dbReference>
<protein>
    <submittedName>
        <fullName evidence="4">TetR family transcriptional regulator</fullName>
    </submittedName>
</protein>
<accession>A0A6N9T2B4</accession>
<dbReference type="GO" id="GO:0003700">
    <property type="term" value="F:DNA-binding transcription factor activity"/>
    <property type="evidence" value="ECO:0007669"/>
    <property type="project" value="TreeGrafter"/>
</dbReference>
<dbReference type="InterPro" id="IPR009057">
    <property type="entry name" value="Homeodomain-like_sf"/>
</dbReference>
<evidence type="ECO:0000256" key="2">
    <source>
        <dbReference type="PROSITE-ProRule" id="PRU00335"/>
    </source>
</evidence>
<evidence type="ECO:0000259" key="3">
    <source>
        <dbReference type="PROSITE" id="PS50977"/>
    </source>
</evidence>
<dbReference type="PROSITE" id="PS50977">
    <property type="entry name" value="HTH_TETR_2"/>
    <property type="match status" value="1"/>
</dbReference>
<feature type="domain" description="HTH tetR-type" evidence="3">
    <location>
        <begin position="14"/>
        <end position="74"/>
    </location>
</feature>
<reference evidence="4 5" key="1">
    <citation type="submission" date="2020-01" db="EMBL/GenBank/DDBJ databases">
        <title>Jiella pacifica sp. nov.</title>
        <authorList>
            <person name="Xue Z."/>
            <person name="Zhu S."/>
            <person name="Chen J."/>
            <person name="Yang J."/>
        </authorList>
    </citation>
    <scope>NUCLEOTIDE SEQUENCE [LARGE SCALE GENOMIC DNA]</scope>
    <source>
        <strain evidence="4 5">40Bstr34</strain>
    </source>
</reference>
<proteinExistence type="predicted"/>
<evidence type="ECO:0000313" key="5">
    <source>
        <dbReference type="Proteomes" id="UP000469011"/>
    </source>
</evidence>
<dbReference type="InterPro" id="IPR036271">
    <property type="entry name" value="Tet_transcr_reg_TetR-rel_C_sf"/>
</dbReference>
<sequence>MLKSEAIISGPPKASTKQAIARVALSLFAERGYPAVSMREIAERVGIRQGGIYNHFGSKQALLVHLMEGHMRALLVALDAAVPKGGNPRQRLGQFVRFHVLYHLSQPDDVFIAYMELRSLEPEGLARVKELRRAYEERLRRILEAGQRLGVFAITDVPVQAMGLIAMLTGVTTWYRDGGRLSREAVAEIYVKMVTRSLGVEETPTM</sequence>
<dbReference type="AlphaFoldDB" id="A0A6N9T2B4"/>
<dbReference type="PANTHER" id="PTHR30055:SF237">
    <property type="entry name" value="TRANSCRIPTIONAL REPRESSOR MCE3R"/>
    <property type="match status" value="1"/>
</dbReference>
<comment type="caution">
    <text evidence="4">The sequence shown here is derived from an EMBL/GenBank/DDBJ whole genome shotgun (WGS) entry which is preliminary data.</text>
</comment>
<dbReference type="InterPro" id="IPR041490">
    <property type="entry name" value="KstR2_TetR_C"/>
</dbReference>
<name>A0A6N9T2B4_9HYPH</name>
<dbReference type="Gene3D" id="1.10.357.10">
    <property type="entry name" value="Tetracycline Repressor, domain 2"/>
    <property type="match status" value="1"/>
</dbReference>
<dbReference type="InterPro" id="IPR001647">
    <property type="entry name" value="HTH_TetR"/>
</dbReference>
<dbReference type="PANTHER" id="PTHR30055">
    <property type="entry name" value="HTH-TYPE TRANSCRIPTIONAL REGULATOR RUTR"/>
    <property type="match status" value="1"/>
</dbReference>
<evidence type="ECO:0000256" key="1">
    <source>
        <dbReference type="ARBA" id="ARBA00023125"/>
    </source>
</evidence>
<dbReference type="PRINTS" id="PR00455">
    <property type="entry name" value="HTHTETR"/>
</dbReference>
<dbReference type="GO" id="GO:0000976">
    <property type="term" value="F:transcription cis-regulatory region binding"/>
    <property type="evidence" value="ECO:0007669"/>
    <property type="project" value="TreeGrafter"/>
</dbReference>
<keyword evidence="1 2" id="KW-0238">DNA-binding</keyword>
<gene>
    <name evidence="4" type="ORF">GTK09_13830</name>
</gene>
<keyword evidence="5" id="KW-1185">Reference proteome</keyword>
<dbReference type="RefSeq" id="WP_163463752.1">
    <property type="nucleotide sequence ID" value="NZ_JAAAMG010000010.1"/>
</dbReference>
<evidence type="ECO:0000313" key="4">
    <source>
        <dbReference type="EMBL" id="NDW05503.1"/>
    </source>
</evidence>
<dbReference type="Pfam" id="PF17932">
    <property type="entry name" value="TetR_C_24"/>
    <property type="match status" value="1"/>
</dbReference>
<dbReference type="Pfam" id="PF00440">
    <property type="entry name" value="TetR_N"/>
    <property type="match status" value="1"/>
</dbReference>
<organism evidence="4 5">
    <name type="scientific">Jiella pacifica</name>
    <dbReference type="NCBI Taxonomy" id="2696469"/>
    <lineage>
        <taxon>Bacteria</taxon>
        <taxon>Pseudomonadati</taxon>
        <taxon>Pseudomonadota</taxon>
        <taxon>Alphaproteobacteria</taxon>
        <taxon>Hyphomicrobiales</taxon>
        <taxon>Aurantimonadaceae</taxon>
        <taxon>Jiella</taxon>
    </lineage>
</organism>
<dbReference type="SUPFAM" id="SSF48498">
    <property type="entry name" value="Tetracyclin repressor-like, C-terminal domain"/>
    <property type="match status" value="1"/>
</dbReference>
<feature type="DNA-binding region" description="H-T-H motif" evidence="2">
    <location>
        <begin position="37"/>
        <end position="56"/>
    </location>
</feature>
<dbReference type="EMBL" id="JAAAMG010000010">
    <property type="protein sequence ID" value="NDW05503.1"/>
    <property type="molecule type" value="Genomic_DNA"/>
</dbReference>
<dbReference type="SUPFAM" id="SSF46689">
    <property type="entry name" value="Homeodomain-like"/>
    <property type="match status" value="1"/>
</dbReference>